<keyword evidence="2" id="KW-1185">Reference proteome</keyword>
<reference evidence="1" key="1">
    <citation type="submission" date="2021-02" db="EMBL/GenBank/DDBJ databases">
        <authorList>
            <consortium name="DOE Joint Genome Institute"/>
            <person name="Ahrendt S."/>
            <person name="Looney B.P."/>
            <person name="Miyauchi S."/>
            <person name="Morin E."/>
            <person name="Drula E."/>
            <person name="Courty P.E."/>
            <person name="Chicoki N."/>
            <person name="Fauchery L."/>
            <person name="Kohler A."/>
            <person name="Kuo A."/>
            <person name="Labutti K."/>
            <person name="Pangilinan J."/>
            <person name="Lipzen A."/>
            <person name="Riley R."/>
            <person name="Andreopoulos W."/>
            <person name="He G."/>
            <person name="Johnson J."/>
            <person name="Barry K.W."/>
            <person name="Grigoriev I.V."/>
            <person name="Nagy L."/>
            <person name="Hibbett D."/>
            <person name="Henrissat B."/>
            <person name="Matheny P.B."/>
            <person name="Labbe J."/>
            <person name="Martin F."/>
        </authorList>
    </citation>
    <scope>NUCLEOTIDE SEQUENCE</scope>
    <source>
        <strain evidence="1">FP105234-sp</strain>
    </source>
</reference>
<comment type="caution">
    <text evidence="1">The sequence shown here is derived from an EMBL/GenBank/DDBJ whole genome shotgun (WGS) entry which is preliminary data.</text>
</comment>
<dbReference type="EMBL" id="MU276044">
    <property type="protein sequence ID" value="KAI0042864.1"/>
    <property type="molecule type" value="Genomic_DNA"/>
</dbReference>
<sequence length="306" mass="33641">MADQLRQLSLDLKRSVNQAHNHLHESLSPLAPVKSTPPRIRSCSFEFLNPLFLLGLLITILTGDMSHTYGGVDSQNPNAPAQAPYGVPPIPKIPDDLKFPNPMEIFSDIPGRFRTFKGELQEFFSRLKYVFILPLSWFLTFASFGKNLLKRLIFLPVTISLNIYEGKIRTWWPWLPSIWGLFFALFPQGIKLPSLTTWVTGKYNGAGPTDIPTMEVDMSQFMNAGTNAAGDVANGTADGLKQAAGDLKQAGGMATAASQADTNTLNGPQSQMNQLDGVLKDVKGLPEADVIQETKVRDTYIAPICC</sequence>
<reference evidence="1" key="2">
    <citation type="journal article" date="2022" name="New Phytol.">
        <title>Evolutionary transition to the ectomycorrhizal habit in the genomes of a hyperdiverse lineage of mushroom-forming fungi.</title>
        <authorList>
            <person name="Looney B."/>
            <person name="Miyauchi S."/>
            <person name="Morin E."/>
            <person name="Drula E."/>
            <person name="Courty P.E."/>
            <person name="Kohler A."/>
            <person name="Kuo A."/>
            <person name="LaButti K."/>
            <person name="Pangilinan J."/>
            <person name="Lipzen A."/>
            <person name="Riley R."/>
            <person name="Andreopoulos W."/>
            <person name="He G."/>
            <person name="Johnson J."/>
            <person name="Nolan M."/>
            <person name="Tritt A."/>
            <person name="Barry K.W."/>
            <person name="Grigoriev I.V."/>
            <person name="Nagy L.G."/>
            <person name="Hibbett D."/>
            <person name="Henrissat B."/>
            <person name="Matheny P.B."/>
            <person name="Labbe J."/>
            <person name="Martin F.M."/>
        </authorList>
    </citation>
    <scope>NUCLEOTIDE SEQUENCE</scope>
    <source>
        <strain evidence="1">FP105234-sp</strain>
    </source>
</reference>
<evidence type="ECO:0000313" key="1">
    <source>
        <dbReference type="EMBL" id="KAI0042864.1"/>
    </source>
</evidence>
<organism evidence="1 2">
    <name type="scientific">Auriscalpium vulgare</name>
    <dbReference type="NCBI Taxonomy" id="40419"/>
    <lineage>
        <taxon>Eukaryota</taxon>
        <taxon>Fungi</taxon>
        <taxon>Dikarya</taxon>
        <taxon>Basidiomycota</taxon>
        <taxon>Agaricomycotina</taxon>
        <taxon>Agaricomycetes</taxon>
        <taxon>Russulales</taxon>
        <taxon>Auriscalpiaceae</taxon>
        <taxon>Auriscalpium</taxon>
    </lineage>
</organism>
<accession>A0ACB8RF66</accession>
<gene>
    <name evidence="1" type="ORF">FA95DRAFT_511959</name>
</gene>
<name>A0ACB8RF66_9AGAM</name>
<protein>
    <submittedName>
        <fullName evidence="1">Uncharacterized protein</fullName>
    </submittedName>
</protein>
<proteinExistence type="predicted"/>
<evidence type="ECO:0000313" key="2">
    <source>
        <dbReference type="Proteomes" id="UP000814033"/>
    </source>
</evidence>
<dbReference type="Proteomes" id="UP000814033">
    <property type="component" value="Unassembled WGS sequence"/>
</dbReference>